<evidence type="ECO:0000256" key="6">
    <source>
        <dbReference type="ARBA" id="ARBA00022801"/>
    </source>
</evidence>
<keyword evidence="7" id="KW-0067">ATP-binding</keyword>
<keyword evidence="9" id="KW-0496">Mitochondrion</keyword>
<dbReference type="SMART" id="SM00382">
    <property type="entry name" value="AAA"/>
    <property type="match status" value="1"/>
</dbReference>
<evidence type="ECO:0000256" key="10">
    <source>
        <dbReference type="ARBA" id="ARBA00023136"/>
    </source>
</evidence>
<keyword evidence="8 12" id="KW-1133">Transmembrane helix</keyword>
<evidence type="ECO:0000259" key="14">
    <source>
        <dbReference type="SMART" id="SM01024"/>
    </source>
</evidence>
<proteinExistence type="inferred from homology"/>
<evidence type="ECO:0000256" key="11">
    <source>
        <dbReference type="ARBA" id="ARBA00048778"/>
    </source>
</evidence>
<keyword evidence="10 12" id="KW-0472">Membrane</keyword>
<feature type="domain" description="BCS1 N-terminal" evidence="14">
    <location>
        <begin position="32"/>
        <end position="234"/>
    </location>
</feature>
<dbReference type="SMART" id="SM01024">
    <property type="entry name" value="BCS1_N"/>
    <property type="match status" value="1"/>
</dbReference>
<comment type="catalytic activity">
    <reaction evidence="11">
        <text>ATP + H2O = ADP + phosphate + H(+)</text>
        <dbReference type="Rhea" id="RHEA:13065"/>
        <dbReference type="ChEBI" id="CHEBI:15377"/>
        <dbReference type="ChEBI" id="CHEBI:15378"/>
        <dbReference type="ChEBI" id="CHEBI:30616"/>
        <dbReference type="ChEBI" id="CHEBI:43474"/>
        <dbReference type="ChEBI" id="CHEBI:456216"/>
    </reaction>
    <physiologicalReaction direction="left-to-right" evidence="11">
        <dbReference type="Rhea" id="RHEA:13066"/>
    </physiologicalReaction>
</comment>
<dbReference type="InterPro" id="IPR014851">
    <property type="entry name" value="BCS1_N"/>
</dbReference>
<dbReference type="GO" id="GO:0005524">
    <property type="term" value="F:ATP binding"/>
    <property type="evidence" value="ECO:0007669"/>
    <property type="project" value="UniProtKB-KW"/>
</dbReference>
<reference evidence="15" key="1">
    <citation type="submission" date="2022-08" db="EMBL/GenBank/DDBJ databases">
        <title>Novel sulphate-reducing endosymbionts in the free-living metamonad Anaeramoeba.</title>
        <authorList>
            <person name="Jerlstrom-Hultqvist J."/>
            <person name="Cepicka I."/>
            <person name="Gallot-Lavallee L."/>
            <person name="Salas-Leiva D."/>
            <person name="Curtis B.A."/>
            <person name="Zahonova K."/>
            <person name="Pipaliya S."/>
            <person name="Dacks J."/>
            <person name="Roger A.J."/>
        </authorList>
    </citation>
    <scope>NUCLEOTIDE SEQUENCE</scope>
    <source>
        <strain evidence="15">Busselton2</strain>
    </source>
</reference>
<evidence type="ECO:0000313" key="15">
    <source>
        <dbReference type="EMBL" id="KAJ3440227.1"/>
    </source>
</evidence>
<evidence type="ECO:0000256" key="3">
    <source>
        <dbReference type="ARBA" id="ARBA00022692"/>
    </source>
</evidence>
<evidence type="ECO:0000256" key="1">
    <source>
        <dbReference type="ARBA" id="ARBA00004434"/>
    </source>
</evidence>
<dbReference type="CDD" id="cd19510">
    <property type="entry name" value="RecA-like_BCS1"/>
    <property type="match status" value="1"/>
</dbReference>
<dbReference type="InterPro" id="IPR050747">
    <property type="entry name" value="Mitochondrial_chaperone_BCS1"/>
</dbReference>
<sequence>MKKQLSQKIRKMVGLKSTILRFFMVFQGGILFSFGKYLTDLLSDTWDLFTTMVRNKIMTTLEIISSDERDDLFHPMFEWLSKQSGIQNTNNLQLLTKECAINDYFTKAENSGHEIHSEKKVSRYNNSYLERYTFTLSEGKHQFHYRKKKIHVEYELFLDEVPDESTHYFVPIKDDYQVYKLTLTAYGDQKKLFQEIIKEALELKREMGKKYSNIYLMNKFADAWKRDVSEAKSIKMGFVILKKGLAEHLVNDCRQFLGRRQIYTRLGIPFKRCVLFYGDPGCGKTTTVRALAGELGLPICIMSLSNKELNDDRLLTLMNKAPRPSVVLLEDVDSCFVQREASDKKDHNRVSFSGLLNCLDGVGAQEGRLFFMTTNHIERLSPALIRPGRVDKKVEFQKADKHQAEGIFLKFFEGHPKLAKQFADKVPEDRMSMALIQQHLLNYFDEPEKCLQKIDELIRECEKSEEFRRSEKKKYKLKQKEIEKVKSREKEKLDTLDGETKIIDVEIQNEIESNNVIKKRRITNPKQMIDLK</sequence>
<dbReference type="SUPFAM" id="SSF52540">
    <property type="entry name" value="P-loop containing nucleoside triphosphate hydrolases"/>
    <property type="match status" value="1"/>
</dbReference>
<evidence type="ECO:0000313" key="16">
    <source>
        <dbReference type="Proteomes" id="UP001146793"/>
    </source>
</evidence>
<keyword evidence="4" id="KW-0547">Nucleotide-binding</keyword>
<protein>
    <submittedName>
        <fullName evidence="15">Chaperone bcs1</fullName>
    </submittedName>
</protein>
<comment type="similarity">
    <text evidence="2">Belongs to the AAA ATPase family. BCS1 subfamily.</text>
</comment>
<evidence type="ECO:0000256" key="5">
    <source>
        <dbReference type="ARBA" id="ARBA00022792"/>
    </source>
</evidence>
<dbReference type="InterPro" id="IPR027417">
    <property type="entry name" value="P-loop_NTPase"/>
</dbReference>
<evidence type="ECO:0000256" key="9">
    <source>
        <dbReference type="ARBA" id="ARBA00023128"/>
    </source>
</evidence>
<gene>
    <name evidence="15" type="ORF">M0812_16283</name>
</gene>
<feature type="transmembrane region" description="Helical" evidence="12">
    <location>
        <begin position="20"/>
        <end position="38"/>
    </location>
</feature>
<keyword evidence="3 12" id="KW-0812">Transmembrane</keyword>
<comment type="caution">
    <text evidence="15">The sequence shown here is derived from an EMBL/GenBank/DDBJ whole genome shotgun (WGS) entry which is preliminary data.</text>
</comment>
<evidence type="ECO:0000256" key="7">
    <source>
        <dbReference type="ARBA" id="ARBA00022840"/>
    </source>
</evidence>
<evidence type="ECO:0000256" key="2">
    <source>
        <dbReference type="ARBA" id="ARBA00007448"/>
    </source>
</evidence>
<comment type="subcellular location">
    <subcellularLocation>
        <location evidence="1">Mitochondrion inner membrane</location>
        <topology evidence="1">Single-pass membrane protein</topology>
    </subcellularLocation>
</comment>
<dbReference type="InterPro" id="IPR003593">
    <property type="entry name" value="AAA+_ATPase"/>
</dbReference>
<evidence type="ECO:0000256" key="8">
    <source>
        <dbReference type="ARBA" id="ARBA00022989"/>
    </source>
</evidence>
<dbReference type="GO" id="GO:0016887">
    <property type="term" value="F:ATP hydrolysis activity"/>
    <property type="evidence" value="ECO:0007669"/>
    <property type="project" value="InterPro"/>
</dbReference>
<dbReference type="Pfam" id="PF25426">
    <property type="entry name" value="AAA_lid_BCS1"/>
    <property type="match status" value="1"/>
</dbReference>
<dbReference type="Proteomes" id="UP001146793">
    <property type="component" value="Unassembled WGS sequence"/>
</dbReference>
<evidence type="ECO:0000256" key="12">
    <source>
        <dbReference type="SAM" id="Phobius"/>
    </source>
</evidence>
<dbReference type="Gene3D" id="3.40.50.300">
    <property type="entry name" value="P-loop containing nucleotide triphosphate hydrolases"/>
    <property type="match status" value="1"/>
</dbReference>
<dbReference type="EMBL" id="JANTQA010000032">
    <property type="protein sequence ID" value="KAJ3440227.1"/>
    <property type="molecule type" value="Genomic_DNA"/>
</dbReference>
<dbReference type="Pfam" id="PF00004">
    <property type="entry name" value="AAA"/>
    <property type="match status" value="1"/>
</dbReference>
<evidence type="ECO:0000259" key="13">
    <source>
        <dbReference type="SMART" id="SM00382"/>
    </source>
</evidence>
<dbReference type="AlphaFoldDB" id="A0AAV7ZHN4"/>
<organism evidence="15 16">
    <name type="scientific">Anaeramoeba flamelloides</name>
    <dbReference type="NCBI Taxonomy" id="1746091"/>
    <lineage>
        <taxon>Eukaryota</taxon>
        <taxon>Metamonada</taxon>
        <taxon>Anaeramoebidae</taxon>
        <taxon>Anaeramoeba</taxon>
    </lineage>
</organism>
<keyword evidence="6" id="KW-0378">Hydrolase</keyword>
<keyword evidence="5" id="KW-0999">Mitochondrion inner membrane</keyword>
<dbReference type="GO" id="GO:0005743">
    <property type="term" value="C:mitochondrial inner membrane"/>
    <property type="evidence" value="ECO:0007669"/>
    <property type="project" value="UniProtKB-SubCell"/>
</dbReference>
<dbReference type="PANTHER" id="PTHR23070">
    <property type="entry name" value="BCS1 AAA-TYPE ATPASE"/>
    <property type="match status" value="1"/>
</dbReference>
<accession>A0AAV7ZHN4</accession>
<dbReference type="Pfam" id="PF08740">
    <property type="entry name" value="BCS1_N"/>
    <property type="match status" value="1"/>
</dbReference>
<feature type="domain" description="AAA+ ATPase" evidence="13">
    <location>
        <begin position="270"/>
        <end position="400"/>
    </location>
</feature>
<dbReference type="InterPro" id="IPR057495">
    <property type="entry name" value="AAA_lid_BCS1"/>
</dbReference>
<dbReference type="InterPro" id="IPR003959">
    <property type="entry name" value="ATPase_AAA_core"/>
</dbReference>
<evidence type="ECO:0000256" key="4">
    <source>
        <dbReference type="ARBA" id="ARBA00022741"/>
    </source>
</evidence>
<name>A0AAV7ZHN4_9EUKA</name>